<reference evidence="2 3" key="1">
    <citation type="journal article" date="2009" name="Stand. Genomic Sci.">
        <title>Complete genome sequence of Stackebrandtia nassauensis type strain (LLR-40K-21).</title>
        <authorList>
            <person name="Munk C."/>
            <person name="Lapidus A."/>
            <person name="Copeland A."/>
            <person name="Jando M."/>
            <person name="Mayilraj S."/>
            <person name="Glavina Del Rio T."/>
            <person name="Nolan M."/>
            <person name="Chen F."/>
            <person name="Lucas S."/>
            <person name="Tice H."/>
            <person name="Cheng J.F."/>
            <person name="Han C."/>
            <person name="Detter J.C."/>
            <person name="Bruce D."/>
            <person name="Goodwin L."/>
            <person name="Chain P."/>
            <person name="Pitluck S."/>
            <person name="Goker M."/>
            <person name="Ovchinikova G."/>
            <person name="Pati A."/>
            <person name="Ivanova N."/>
            <person name="Mavromatis K."/>
            <person name="Chen A."/>
            <person name="Palaniappan K."/>
            <person name="Land M."/>
            <person name="Hauser L."/>
            <person name="Chang Y.J."/>
            <person name="Jeffries C.D."/>
            <person name="Bristow J."/>
            <person name="Eisen J.A."/>
            <person name="Markowitz V."/>
            <person name="Hugenholtz P."/>
            <person name="Kyrpides N.C."/>
            <person name="Klenk H.P."/>
        </authorList>
    </citation>
    <scope>NUCLEOTIDE SEQUENCE [LARGE SCALE GENOMIC DNA]</scope>
    <source>
        <strain evidence="3">DSM 44728 / CIP 108903 / NRRL B-16338 / NBRC 102104 / LLR-40K-21</strain>
    </source>
</reference>
<protein>
    <submittedName>
        <fullName evidence="2">Uncharacterized protein</fullName>
    </submittedName>
</protein>
<sequence length="137" mass="14962">MDVVRIGVISVALVSLASLPCLIAWVIVNADDAADRAGKTVARLRPHTPAHPPIEDTAARLRELAAELTDTPRDALLRRAELTDRYDLTLRQACATMDIPQYLTRLTGDDADVERLRLEGELEAVGLVLRGPARGCR</sequence>
<keyword evidence="1" id="KW-1133">Transmembrane helix</keyword>
<keyword evidence="1" id="KW-0812">Transmembrane</keyword>
<keyword evidence="1" id="KW-0472">Membrane</keyword>
<feature type="transmembrane region" description="Helical" evidence="1">
    <location>
        <begin position="6"/>
        <end position="28"/>
    </location>
</feature>
<dbReference type="EMBL" id="CP001778">
    <property type="protein sequence ID" value="ADD45478.1"/>
    <property type="molecule type" value="Genomic_DNA"/>
</dbReference>
<gene>
    <name evidence="2" type="ordered locus">Snas_5849</name>
</gene>
<dbReference type="RefSeq" id="WP_013021049.1">
    <property type="nucleotide sequence ID" value="NC_013947.1"/>
</dbReference>
<keyword evidence="3" id="KW-1185">Reference proteome</keyword>
<evidence type="ECO:0000256" key="1">
    <source>
        <dbReference type="SAM" id="Phobius"/>
    </source>
</evidence>
<dbReference type="HOGENOM" id="CLU_135691_0_0_11"/>
<dbReference type="STRING" id="446470.Snas_5849"/>
<dbReference type="AlphaFoldDB" id="D3PZ49"/>
<accession>D3PZ49</accession>
<dbReference type="KEGG" id="sna:Snas_5849"/>
<dbReference type="Proteomes" id="UP000000844">
    <property type="component" value="Chromosome"/>
</dbReference>
<evidence type="ECO:0000313" key="3">
    <source>
        <dbReference type="Proteomes" id="UP000000844"/>
    </source>
</evidence>
<proteinExistence type="predicted"/>
<evidence type="ECO:0000313" key="2">
    <source>
        <dbReference type="EMBL" id="ADD45478.1"/>
    </source>
</evidence>
<organism evidence="2 3">
    <name type="scientific">Stackebrandtia nassauensis (strain DSM 44728 / CIP 108903 / NRRL B-16338 / NBRC 102104 / LLR-40K-21)</name>
    <dbReference type="NCBI Taxonomy" id="446470"/>
    <lineage>
        <taxon>Bacteria</taxon>
        <taxon>Bacillati</taxon>
        <taxon>Actinomycetota</taxon>
        <taxon>Actinomycetes</taxon>
        <taxon>Glycomycetales</taxon>
        <taxon>Glycomycetaceae</taxon>
        <taxon>Stackebrandtia</taxon>
    </lineage>
</organism>
<name>D3PZ49_STANL</name>